<reference evidence="1" key="1">
    <citation type="submission" date="2021-03" db="EMBL/GenBank/DDBJ databases">
        <authorList>
            <person name="Tagirdzhanova G."/>
        </authorList>
    </citation>
    <scope>NUCLEOTIDE SEQUENCE</scope>
</reference>
<keyword evidence="2" id="KW-1185">Reference proteome</keyword>
<comment type="caution">
    <text evidence="1">The sequence shown here is derived from an EMBL/GenBank/DDBJ whole genome shotgun (WGS) entry which is preliminary data.</text>
</comment>
<name>A0A8H3J6P4_9LECA</name>
<gene>
    <name evidence="1" type="ORF">ALECFALPRED_009280</name>
</gene>
<accession>A0A8H3J6P4</accession>
<evidence type="ECO:0000313" key="1">
    <source>
        <dbReference type="EMBL" id="CAF9941726.1"/>
    </source>
</evidence>
<proteinExistence type="predicted"/>
<dbReference type="AlphaFoldDB" id="A0A8H3J6P4"/>
<sequence>MWWSAILVAKYRPIEFGMRHNKVSACARVGGFPGGWGGNDFARPKAKNIVVVVAYVEVVFVEEMGAAKDRVELGEEAARVPVVDLDGGEVLLIVG</sequence>
<dbReference type="EMBL" id="CAJPDR010000679">
    <property type="protein sequence ID" value="CAF9941726.1"/>
    <property type="molecule type" value="Genomic_DNA"/>
</dbReference>
<feature type="non-terminal residue" evidence="1">
    <location>
        <position position="95"/>
    </location>
</feature>
<dbReference type="Proteomes" id="UP000664203">
    <property type="component" value="Unassembled WGS sequence"/>
</dbReference>
<protein>
    <submittedName>
        <fullName evidence="1">Uncharacterized protein</fullName>
    </submittedName>
</protein>
<organism evidence="1 2">
    <name type="scientific">Alectoria fallacina</name>
    <dbReference type="NCBI Taxonomy" id="1903189"/>
    <lineage>
        <taxon>Eukaryota</taxon>
        <taxon>Fungi</taxon>
        <taxon>Dikarya</taxon>
        <taxon>Ascomycota</taxon>
        <taxon>Pezizomycotina</taxon>
        <taxon>Lecanoromycetes</taxon>
        <taxon>OSLEUM clade</taxon>
        <taxon>Lecanoromycetidae</taxon>
        <taxon>Lecanorales</taxon>
        <taxon>Lecanorineae</taxon>
        <taxon>Parmeliaceae</taxon>
        <taxon>Alectoria</taxon>
    </lineage>
</organism>
<evidence type="ECO:0000313" key="2">
    <source>
        <dbReference type="Proteomes" id="UP000664203"/>
    </source>
</evidence>